<sequence length="108" mass="11920">MHTNVQKWVTPLSGYLKFYIYGYMDGASSTASIEEAYPSNKSVRKRGLILKKTPILQKFLFCFDLVAPVGFAPDLMAIVVIGSCPGLLLCVGVWVCAMAVMTTFFSRV</sequence>
<evidence type="ECO:0000256" key="1">
    <source>
        <dbReference type="SAM" id="Phobius"/>
    </source>
</evidence>
<keyword evidence="1" id="KW-0472">Membrane</keyword>
<reference evidence="2 3" key="1">
    <citation type="journal article" date="2012" name="Nature">
        <title>Repeated polyploidization of Gossypium genomes and the evolution of spinnable cotton fibres.</title>
        <authorList>
            <person name="Paterson A.H."/>
            <person name="Wendel J.F."/>
            <person name="Gundlach H."/>
            <person name="Guo H."/>
            <person name="Jenkins J."/>
            <person name="Jin D."/>
            <person name="Llewellyn D."/>
            <person name="Showmaker K.C."/>
            <person name="Shu S."/>
            <person name="Udall J."/>
            <person name="Yoo M.J."/>
            <person name="Byers R."/>
            <person name="Chen W."/>
            <person name="Doron-Faigenboim A."/>
            <person name="Duke M.V."/>
            <person name="Gong L."/>
            <person name="Grimwood J."/>
            <person name="Grover C."/>
            <person name="Grupp K."/>
            <person name="Hu G."/>
            <person name="Lee T.H."/>
            <person name="Li J."/>
            <person name="Lin L."/>
            <person name="Liu T."/>
            <person name="Marler B.S."/>
            <person name="Page J.T."/>
            <person name="Roberts A.W."/>
            <person name="Romanel E."/>
            <person name="Sanders W.S."/>
            <person name="Szadkowski E."/>
            <person name="Tan X."/>
            <person name="Tang H."/>
            <person name="Xu C."/>
            <person name="Wang J."/>
            <person name="Wang Z."/>
            <person name="Zhang D."/>
            <person name="Zhang L."/>
            <person name="Ashrafi H."/>
            <person name="Bedon F."/>
            <person name="Bowers J.E."/>
            <person name="Brubaker C.L."/>
            <person name="Chee P.W."/>
            <person name="Das S."/>
            <person name="Gingle A.R."/>
            <person name="Haigler C.H."/>
            <person name="Harker D."/>
            <person name="Hoffmann L.V."/>
            <person name="Hovav R."/>
            <person name="Jones D.C."/>
            <person name="Lemke C."/>
            <person name="Mansoor S."/>
            <person name="ur Rahman M."/>
            <person name="Rainville L.N."/>
            <person name="Rambani A."/>
            <person name="Reddy U.K."/>
            <person name="Rong J.K."/>
            <person name="Saranga Y."/>
            <person name="Scheffler B.E."/>
            <person name="Scheffler J.A."/>
            <person name="Stelly D.M."/>
            <person name="Triplett B.A."/>
            <person name="Van Deynze A."/>
            <person name="Vaslin M.F."/>
            <person name="Waghmare V.N."/>
            <person name="Walford S.A."/>
            <person name="Wright R.J."/>
            <person name="Zaki E.A."/>
            <person name="Zhang T."/>
            <person name="Dennis E.S."/>
            <person name="Mayer K.F."/>
            <person name="Peterson D.G."/>
            <person name="Rokhsar D.S."/>
            <person name="Wang X."/>
            <person name="Schmutz J."/>
        </authorList>
    </citation>
    <scope>NUCLEOTIDE SEQUENCE [LARGE SCALE GENOMIC DNA]</scope>
</reference>
<dbReference type="Proteomes" id="UP000032304">
    <property type="component" value="Chromosome 11"/>
</dbReference>
<evidence type="ECO:0000313" key="3">
    <source>
        <dbReference type="Proteomes" id="UP000032304"/>
    </source>
</evidence>
<dbReference type="EMBL" id="CM001750">
    <property type="protein sequence ID" value="KJB72521.1"/>
    <property type="molecule type" value="Genomic_DNA"/>
</dbReference>
<dbReference type="Gramene" id="KJB72521">
    <property type="protein sequence ID" value="KJB72521"/>
    <property type="gene ID" value="B456_011G183000"/>
</dbReference>
<keyword evidence="1" id="KW-1133">Transmembrane helix</keyword>
<organism evidence="2 3">
    <name type="scientific">Gossypium raimondii</name>
    <name type="common">Peruvian cotton</name>
    <name type="synonym">Gossypium klotzschianum subsp. raimondii</name>
    <dbReference type="NCBI Taxonomy" id="29730"/>
    <lineage>
        <taxon>Eukaryota</taxon>
        <taxon>Viridiplantae</taxon>
        <taxon>Streptophyta</taxon>
        <taxon>Embryophyta</taxon>
        <taxon>Tracheophyta</taxon>
        <taxon>Spermatophyta</taxon>
        <taxon>Magnoliopsida</taxon>
        <taxon>eudicotyledons</taxon>
        <taxon>Gunneridae</taxon>
        <taxon>Pentapetalae</taxon>
        <taxon>rosids</taxon>
        <taxon>malvids</taxon>
        <taxon>Malvales</taxon>
        <taxon>Malvaceae</taxon>
        <taxon>Malvoideae</taxon>
        <taxon>Gossypium</taxon>
    </lineage>
</organism>
<dbReference type="AlphaFoldDB" id="A0A0D2UVH1"/>
<accession>A0A0D2UVH1</accession>
<gene>
    <name evidence="2" type="ORF">B456_011G183000</name>
</gene>
<feature type="transmembrane region" description="Helical" evidence="1">
    <location>
        <begin position="86"/>
        <end position="105"/>
    </location>
</feature>
<name>A0A0D2UVH1_GOSRA</name>
<keyword evidence="3" id="KW-1185">Reference proteome</keyword>
<protein>
    <submittedName>
        <fullName evidence="2">Uncharacterized protein</fullName>
    </submittedName>
</protein>
<keyword evidence="1" id="KW-0812">Transmembrane</keyword>
<evidence type="ECO:0000313" key="2">
    <source>
        <dbReference type="EMBL" id="KJB72521.1"/>
    </source>
</evidence>
<proteinExistence type="predicted"/>